<sequence length="132" mass="14328">MADAVSQLQCQINTLCELMFNYAGTLQRDARPANVSANGDLDDALPEGGITKAELEAMAGTIAEARRVIVEIARALPEMDTDENASRKRLAALHAEHEKVSKELDIATAEAREELEIINAAFKKASEATLFE</sequence>
<keyword evidence="3 6" id="KW-0010">Activator</keyword>
<evidence type="ECO:0000256" key="4">
    <source>
        <dbReference type="ARBA" id="ARBA00023163"/>
    </source>
</evidence>
<evidence type="ECO:0000256" key="3">
    <source>
        <dbReference type="ARBA" id="ARBA00023159"/>
    </source>
</evidence>
<gene>
    <name evidence="8" type="ORF">BE221DRAFT_195719</name>
    <name evidence="7" type="ORF">OT_ostta15g01990</name>
</gene>
<dbReference type="Proteomes" id="UP000195557">
    <property type="component" value="Unassembled WGS sequence"/>
</dbReference>
<dbReference type="InterPro" id="IPR037212">
    <property type="entry name" value="Med7/Med21-like"/>
</dbReference>
<name>A0A096PB18_OSTTA</name>
<comment type="subcellular location">
    <subcellularLocation>
        <location evidence="1 6">Nucleus</location>
    </subcellularLocation>
</comment>
<evidence type="ECO:0000256" key="2">
    <source>
        <dbReference type="ARBA" id="ARBA00023015"/>
    </source>
</evidence>
<dbReference type="OrthoDB" id="526653at2759"/>
<dbReference type="PANTHER" id="PTHR13381:SF0">
    <property type="entry name" value="MEDIATOR OF RNA POLYMERASE II TRANSCRIPTION SUBUNIT 21"/>
    <property type="match status" value="1"/>
</dbReference>
<keyword evidence="4 6" id="KW-0804">Transcription</keyword>
<dbReference type="Pfam" id="PF11221">
    <property type="entry name" value="Med21"/>
    <property type="match status" value="1"/>
</dbReference>
<evidence type="ECO:0000313" key="8">
    <source>
        <dbReference type="EMBL" id="OUS45547.1"/>
    </source>
</evidence>
<dbReference type="FunCoup" id="A0A096PB18">
    <property type="interactions" value="1198"/>
</dbReference>
<accession>A0A096PB18</accession>
<proteinExistence type="inferred from homology"/>
<evidence type="ECO:0000256" key="5">
    <source>
        <dbReference type="ARBA" id="ARBA00023242"/>
    </source>
</evidence>
<protein>
    <recommendedName>
        <fullName evidence="6">Mediator of RNA polymerase II transcription subunit 21</fullName>
    </recommendedName>
</protein>
<dbReference type="GO" id="GO:0003712">
    <property type="term" value="F:transcription coregulator activity"/>
    <property type="evidence" value="ECO:0007669"/>
    <property type="project" value="TreeGrafter"/>
</dbReference>
<dbReference type="Gene3D" id="6.10.280.10">
    <property type="entry name" value="Mediator complex, subunit Med21"/>
    <property type="match status" value="1"/>
</dbReference>
<comment type="subunit">
    <text evidence="6">Component of the Mediator complex.</text>
</comment>
<evidence type="ECO:0000313" key="7">
    <source>
        <dbReference type="EMBL" id="CEG01805.1"/>
    </source>
</evidence>
<evidence type="ECO:0000256" key="1">
    <source>
        <dbReference type="ARBA" id="ARBA00004123"/>
    </source>
</evidence>
<dbReference type="GO" id="GO:0016592">
    <property type="term" value="C:mediator complex"/>
    <property type="evidence" value="ECO:0007669"/>
    <property type="project" value="UniProtKB-UniRule"/>
</dbReference>
<keyword evidence="2 6" id="KW-0805">Transcription regulation</keyword>
<accession>A0A454Y583</accession>
<reference evidence="7 9" key="1">
    <citation type="journal article" date="2006" name="Proc. Natl. Acad. Sci. U.S.A.">
        <title>Genome analysis of the smallest free-living eukaryote Ostreococcus tauri unveils many unique features.</title>
        <authorList>
            <person name="Derelle E."/>
            <person name="Ferraz C."/>
            <person name="Rombauts S."/>
            <person name="Rouze P."/>
            <person name="Worden A.Z."/>
            <person name="Robbens S."/>
            <person name="Partensky F."/>
            <person name="Degroeve S."/>
            <person name="Echeynie S."/>
            <person name="Cooke R."/>
            <person name="Saeys Y."/>
            <person name="Wuyts J."/>
            <person name="Jabbari K."/>
            <person name="Bowler C."/>
            <person name="Panaud O."/>
            <person name="Piegu B."/>
            <person name="Ball S.G."/>
            <person name="Ral J.-P."/>
            <person name="Bouget F.-Y."/>
            <person name="Piganeau G."/>
            <person name="De Baets B."/>
            <person name="Picard A."/>
            <person name="Delseny M."/>
            <person name="Demaille J."/>
            <person name="Van de Peer Y."/>
            <person name="Moreau H."/>
        </authorList>
    </citation>
    <scope>NUCLEOTIDE SEQUENCE [LARGE SCALE GENOMIC DNA]</scope>
    <source>
        <strain evidence="7 9">OTTH0595</strain>
    </source>
</reference>
<dbReference type="PANTHER" id="PTHR13381">
    <property type="entry name" value="RNA POLYMERASE II HOLOENZYME COMPONENT SRB7"/>
    <property type="match status" value="1"/>
</dbReference>
<dbReference type="STRING" id="70448.A0A096PB18"/>
<keyword evidence="9" id="KW-1185">Reference proteome</keyword>
<dbReference type="EMBL" id="CAID01000015">
    <property type="protein sequence ID" value="CEG01805.1"/>
    <property type="molecule type" value="Genomic_DNA"/>
</dbReference>
<evidence type="ECO:0000256" key="6">
    <source>
        <dbReference type="RuleBase" id="RU366036"/>
    </source>
</evidence>
<dbReference type="EMBL" id="KZ155789">
    <property type="protein sequence ID" value="OUS45547.1"/>
    <property type="molecule type" value="Genomic_DNA"/>
</dbReference>
<dbReference type="GO" id="GO:0006357">
    <property type="term" value="P:regulation of transcription by RNA polymerase II"/>
    <property type="evidence" value="ECO:0007669"/>
    <property type="project" value="TreeGrafter"/>
</dbReference>
<dbReference type="Proteomes" id="UP000009170">
    <property type="component" value="Unassembled WGS sequence"/>
</dbReference>
<accession>A0A1Y5IA69</accession>
<reference evidence="8" key="3">
    <citation type="submission" date="2017-04" db="EMBL/GenBank/DDBJ databases">
        <title>Population genomics of picophytoplankton unveils novel chromosome hypervariability.</title>
        <authorList>
            <consortium name="DOE Joint Genome Institute"/>
            <person name="Blanc-Mathieu R."/>
            <person name="Krasovec M."/>
            <person name="Hebrard M."/>
            <person name="Yau S."/>
            <person name="Desgranges E."/>
            <person name="Martin J."/>
            <person name="Schackwitz W."/>
            <person name="Kuo A."/>
            <person name="Salin G."/>
            <person name="Donnadieu C."/>
            <person name="Desdevises Y."/>
            <person name="Sanchez-Ferandin S."/>
            <person name="Moreau H."/>
            <person name="Rivals E."/>
            <person name="Grigoriev I.V."/>
            <person name="Grimsley N."/>
            <person name="Eyre-Walker A."/>
            <person name="Piganeau G."/>
        </authorList>
    </citation>
    <scope>NUCLEOTIDE SEQUENCE [LARGE SCALE GENOMIC DNA]</scope>
    <source>
        <strain evidence="8">RCC 1115</strain>
    </source>
</reference>
<dbReference type="InterPro" id="IPR021384">
    <property type="entry name" value="Mediator_Med21"/>
</dbReference>
<dbReference type="SUPFAM" id="SSF140718">
    <property type="entry name" value="Mediator hinge subcomplex-like"/>
    <property type="match status" value="1"/>
</dbReference>
<dbReference type="AlphaFoldDB" id="A0A096PB18"/>
<evidence type="ECO:0000313" key="9">
    <source>
        <dbReference type="Proteomes" id="UP000009170"/>
    </source>
</evidence>
<keyword evidence="5 6" id="KW-0539">Nucleus</keyword>
<comment type="function">
    <text evidence="6">Component of the Mediator complex, a coactivator involved in the regulated transcription of nearly all RNA polymerase II-dependent genes. Mediator functions as a bridge to convey information from gene-specific regulatory proteins to the basal RNA polymerase II transcription machinery. Mediator is recruited to promoters by direct interactions with regulatory proteins and serves as a scaffold for the assembly of a functional preinitiation complex with RNA polymerase II and the general transcription factors.</text>
</comment>
<dbReference type="InParanoid" id="A0A096PB18"/>
<reference evidence="7" key="2">
    <citation type="journal article" date="2014" name="BMC Genomics">
        <title>An improved genome of the model marine alga Ostreococcus tauri unfolds by assessing Illumina de novo assemblies.</title>
        <authorList>
            <person name="Blanc-Mathieu R."/>
            <person name="Verhelst B."/>
            <person name="Derelle E."/>
            <person name="Rombauts S."/>
            <person name="Bouget F.Y."/>
            <person name="Carre I."/>
            <person name="Chateau A."/>
            <person name="Eyre-Walker A."/>
            <person name="Grimsley N."/>
            <person name="Moreau H."/>
            <person name="Piegu B."/>
            <person name="Rivals E."/>
            <person name="Schackwitz W."/>
            <person name="Van de Peer Y."/>
            <person name="Piganeau G."/>
        </authorList>
    </citation>
    <scope>NUCLEOTIDE SEQUENCE</scope>
    <source>
        <strain evidence="7">RCC4221</strain>
    </source>
</reference>
<organism evidence="7 9">
    <name type="scientific">Ostreococcus tauri</name>
    <name type="common">Marine green alga</name>
    <dbReference type="NCBI Taxonomy" id="70448"/>
    <lineage>
        <taxon>Eukaryota</taxon>
        <taxon>Viridiplantae</taxon>
        <taxon>Chlorophyta</taxon>
        <taxon>Mamiellophyceae</taxon>
        <taxon>Mamiellales</taxon>
        <taxon>Bathycoccaceae</taxon>
        <taxon>Ostreococcus</taxon>
    </lineage>
</organism>
<comment type="similarity">
    <text evidence="6">Belongs to the Mediator complex subunit 21 family.</text>
</comment>